<dbReference type="AlphaFoldDB" id="A0A345E4J1"/>
<proteinExistence type="predicted"/>
<feature type="coiled-coil region" evidence="1">
    <location>
        <begin position="158"/>
        <end position="222"/>
    </location>
</feature>
<dbReference type="GeneID" id="37284146"/>
<reference evidence="5 6" key="1">
    <citation type="submission" date="2018-07" db="EMBL/GenBank/DDBJ databases">
        <title>Genome sequences of Haloplanus sp. CBA1113.</title>
        <authorList>
            <person name="Kim Y.B."/>
            <person name="Roh S.W."/>
        </authorList>
    </citation>
    <scope>NUCLEOTIDE SEQUENCE [LARGE SCALE GENOMIC DNA]</scope>
    <source>
        <strain evidence="5 6">CBA1113</strain>
    </source>
</reference>
<keyword evidence="3" id="KW-0472">Membrane</keyword>
<keyword evidence="3" id="KW-1133">Transmembrane helix</keyword>
<dbReference type="RefSeq" id="WP_114586245.1">
    <property type="nucleotide sequence ID" value="NZ_CP031150.1"/>
</dbReference>
<evidence type="ECO:0000313" key="6">
    <source>
        <dbReference type="Proteomes" id="UP000253273"/>
    </source>
</evidence>
<feature type="compositionally biased region" description="Gly residues" evidence="2">
    <location>
        <begin position="51"/>
        <end position="65"/>
    </location>
</feature>
<gene>
    <name evidence="5" type="ORF">DU500_12135</name>
</gene>
<dbReference type="Pfam" id="PF14257">
    <property type="entry name" value="DUF4349"/>
    <property type="match status" value="1"/>
</dbReference>
<evidence type="ECO:0000313" key="5">
    <source>
        <dbReference type="EMBL" id="AXG07113.1"/>
    </source>
</evidence>
<sequence>MNRSRSITVVLVLLVLLAGCGGSAGSAQGGGGDAATVAEANVEAERAADGGDAGAQGDGGDGGTSGQNDGSLAAGRSIIRTGEVQLRVENFEAARANLTAAVEARGGYVSDSTQRVHDSGEESWTSGRVVLRVPAENFSGTMTAVESEGRVVESSTSTQDVTEQVVDLQARLDNLRAERERLRELYQRANDTEDVLAVERRLSEVQTEIERTEARLQSLERRVAYSTITVEMREPRPDRPAPDQWYDTPVLAAFLDSVHGVGVVLRAVVVGVAYAAPYLLVFLSPIAVAVGLLYRFRHRILGGDGE</sequence>
<dbReference type="PROSITE" id="PS51257">
    <property type="entry name" value="PROKAR_LIPOPROTEIN"/>
    <property type="match status" value="1"/>
</dbReference>
<dbReference type="KEGG" id="haj:DU500_12135"/>
<evidence type="ECO:0000256" key="1">
    <source>
        <dbReference type="SAM" id="Coils"/>
    </source>
</evidence>
<dbReference type="InterPro" id="IPR025645">
    <property type="entry name" value="DUF4349"/>
</dbReference>
<feature type="transmembrane region" description="Helical" evidence="3">
    <location>
        <begin position="275"/>
        <end position="294"/>
    </location>
</feature>
<accession>A0A345E4J1</accession>
<protein>
    <submittedName>
        <fullName evidence="5">DUF4349 domain-containing protein</fullName>
    </submittedName>
</protein>
<evidence type="ECO:0000256" key="3">
    <source>
        <dbReference type="SAM" id="Phobius"/>
    </source>
</evidence>
<evidence type="ECO:0000256" key="2">
    <source>
        <dbReference type="SAM" id="MobiDB-lite"/>
    </source>
</evidence>
<dbReference type="OrthoDB" id="242217at2157"/>
<organism evidence="5 6">
    <name type="scientific">Haloplanus rubicundus</name>
    <dbReference type="NCBI Taxonomy" id="1547898"/>
    <lineage>
        <taxon>Archaea</taxon>
        <taxon>Methanobacteriati</taxon>
        <taxon>Methanobacteriota</taxon>
        <taxon>Stenosarchaea group</taxon>
        <taxon>Halobacteria</taxon>
        <taxon>Halobacteriales</taxon>
        <taxon>Haloferacaceae</taxon>
        <taxon>Haloplanus</taxon>
    </lineage>
</organism>
<evidence type="ECO:0000259" key="4">
    <source>
        <dbReference type="Pfam" id="PF14257"/>
    </source>
</evidence>
<dbReference type="EMBL" id="CP031150">
    <property type="protein sequence ID" value="AXG07113.1"/>
    <property type="molecule type" value="Genomic_DNA"/>
</dbReference>
<keyword evidence="1" id="KW-0175">Coiled coil</keyword>
<name>A0A345E4J1_9EURY</name>
<keyword evidence="3" id="KW-0812">Transmembrane</keyword>
<keyword evidence="6" id="KW-1185">Reference proteome</keyword>
<feature type="region of interest" description="Disordered" evidence="2">
    <location>
        <begin position="45"/>
        <end position="72"/>
    </location>
</feature>
<dbReference type="Proteomes" id="UP000253273">
    <property type="component" value="Chromosome"/>
</dbReference>
<feature type="domain" description="DUF4349" evidence="4">
    <location>
        <begin position="76"/>
        <end position="289"/>
    </location>
</feature>